<dbReference type="Pfam" id="PF09937">
    <property type="entry name" value="DUF2169"/>
    <property type="match status" value="1"/>
</dbReference>
<sequence>MLDIRNHTPLTAEVIPGLDKSGYDYATLIIKGNFILDPSRTDLALSEEPAKLIKADKHYDEPENSSVQYEADTAILKLGTDVVINGHAYAPQNQMQSVVDVGLQINNTAINYKVFGDRQWVKEGSVWRVTAAKQFDRLALNYENSFGGVCAAPTDDELVEYSEFNPIGKGFVGNKKSPVEGMLLPNIENPNALISSYKDKPTPAGFGFISRAWQPRLQLAGTYDENWEASRQPLLPVDFNEKFFNGAHPNCITPEPLVGGEQINLKNMSQLGDLHFVLPKWTIPVTVTVKGRSKSIYPVLDTIVIEPDINKVALTWRVTMPCYKQFLYINKIVIGRKT</sequence>
<feature type="domain" description="DUF2169" evidence="1">
    <location>
        <begin position="22"/>
        <end position="317"/>
    </location>
</feature>
<dbReference type="AlphaFoldDB" id="A0A3B0X9M1"/>
<name>A0A3B0X9M1_9ZZZZ</name>
<dbReference type="InterPro" id="IPR018683">
    <property type="entry name" value="DUF2169"/>
</dbReference>
<proteinExistence type="predicted"/>
<evidence type="ECO:0000313" key="2">
    <source>
        <dbReference type="EMBL" id="VAW59617.1"/>
    </source>
</evidence>
<gene>
    <name evidence="2" type="ORF">MNBD_GAMMA08-2638</name>
</gene>
<dbReference type="EMBL" id="UOFH01000092">
    <property type="protein sequence ID" value="VAW59617.1"/>
    <property type="molecule type" value="Genomic_DNA"/>
</dbReference>
<reference evidence="2" key="1">
    <citation type="submission" date="2018-06" db="EMBL/GenBank/DDBJ databases">
        <authorList>
            <person name="Zhirakovskaya E."/>
        </authorList>
    </citation>
    <scope>NUCLEOTIDE SEQUENCE</scope>
</reference>
<organism evidence="2">
    <name type="scientific">hydrothermal vent metagenome</name>
    <dbReference type="NCBI Taxonomy" id="652676"/>
    <lineage>
        <taxon>unclassified sequences</taxon>
        <taxon>metagenomes</taxon>
        <taxon>ecological metagenomes</taxon>
    </lineage>
</organism>
<protein>
    <recommendedName>
        <fullName evidence="1">DUF2169 domain-containing protein</fullName>
    </recommendedName>
</protein>
<accession>A0A3B0X9M1</accession>
<evidence type="ECO:0000259" key="1">
    <source>
        <dbReference type="Pfam" id="PF09937"/>
    </source>
</evidence>